<dbReference type="KEGG" id="bth:BT_4441"/>
<organism evidence="2 3">
    <name type="scientific">Bacteroides thetaiotaomicron (strain ATCC 29148 / DSM 2079 / JCM 5827 / CCUG 10774 / NCTC 10582 / VPI-5482 / E50)</name>
    <dbReference type="NCBI Taxonomy" id="226186"/>
    <lineage>
        <taxon>Bacteria</taxon>
        <taxon>Pseudomonadati</taxon>
        <taxon>Bacteroidota</taxon>
        <taxon>Bacteroidia</taxon>
        <taxon>Bacteroidales</taxon>
        <taxon>Bacteroidaceae</taxon>
        <taxon>Bacteroides</taxon>
    </lineage>
</organism>
<keyword evidence="1" id="KW-0812">Transmembrane</keyword>
<protein>
    <submittedName>
        <fullName evidence="2">Cell surface protein</fullName>
    </submittedName>
</protein>
<dbReference type="Pfam" id="PF13306">
    <property type="entry name" value="LRR_5"/>
    <property type="match status" value="1"/>
</dbReference>
<sequence length="241" mass="27628">MSDILCRTLPSEAIRWKLGVLSPIIIFTFFILIFYLYYYTKFKENLEITNFDEFQYFVNYTNSNGRYLDSANNNRIDSSPFQNCINLKSIVLPPNIFNIALSFLANTKISKILIPKSVGLCDVATFKNCVNLTSIVFEDGGDVPLYVGGDLWLENTQVTILVLPFKTYRIRGYWRRGSNLNTLYVKSTIPPILEHGWGDNPDTCDLYVPIGCKEVYASATNWGSFRTITEYDFDLNPNNVH</sequence>
<keyword evidence="1" id="KW-0472">Membrane</keyword>
<reference evidence="2 3" key="1">
    <citation type="journal article" date="2003" name="Science">
        <title>A genomic view of the human-Bacteroides thetaiotaomicron symbiosis.</title>
        <authorList>
            <person name="Xu J."/>
            <person name="Bjursell M.K."/>
            <person name="Himrod J."/>
            <person name="Deng S."/>
            <person name="Carmichael L.K."/>
            <person name="Chiang H.C."/>
            <person name="Hooper L.V."/>
            <person name="Gordon J.I."/>
        </authorList>
    </citation>
    <scope>NUCLEOTIDE SEQUENCE [LARGE SCALE GENOMIC DNA]</scope>
    <source>
        <strain evidence="3">ATCC 29148 / DSM 2079 / JCM 5827 / CCUG 10774 / NCTC 10582 / VPI-5482 / E50</strain>
    </source>
</reference>
<dbReference type="STRING" id="226186.BT_4441"/>
<dbReference type="PaxDb" id="226186-BT_4441"/>
<keyword evidence="3" id="KW-1185">Reference proteome</keyword>
<dbReference type="EnsemblBacteria" id="AAO79546">
    <property type="protein sequence ID" value="AAO79546"/>
    <property type="gene ID" value="BT_4441"/>
</dbReference>
<dbReference type="PATRIC" id="fig|226186.12.peg.4521"/>
<feature type="transmembrane region" description="Helical" evidence="1">
    <location>
        <begin position="20"/>
        <end position="38"/>
    </location>
</feature>
<dbReference type="InterPro" id="IPR032675">
    <property type="entry name" value="LRR_dom_sf"/>
</dbReference>
<reference evidence="2 3" key="2">
    <citation type="journal article" date="2009" name="Proc. Natl. Acad. Sci. U.S.A.">
        <title>Characterizing a model human gut microbiota composed of members of its two dominant bacterial phyla.</title>
        <authorList>
            <person name="Mahowald M.A."/>
            <person name="Rey F.E."/>
            <person name="Seedorf H."/>
            <person name="Turnbaugh P.J."/>
            <person name="Fulton R.S."/>
            <person name="Wollam A."/>
            <person name="Shah N."/>
            <person name="Wang C."/>
            <person name="Magrini V."/>
            <person name="Wilson R.K."/>
            <person name="Cantarel B.L."/>
            <person name="Coutinho P.M."/>
            <person name="Henrissat B."/>
            <person name="Crock L.W."/>
            <person name="Russell A."/>
            <person name="Verberkmoes N.C."/>
            <person name="Hettich R.L."/>
            <person name="Gordon J.I."/>
        </authorList>
    </citation>
    <scope>NUCLEOTIDE SEQUENCE [LARGE SCALE GENOMIC DNA]</scope>
    <source>
        <strain evidence="3">ATCC 29148 / DSM 2079 / JCM 5827 / CCUG 10774 / NCTC 10582 / VPI-5482 / E50</strain>
    </source>
</reference>
<dbReference type="HOGENOM" id="CLU_1150089_0_0_10"/>
<dbReference type="OrthoDB" id="1050772at2"/>
<evidence type="ECO:0000313" key="3">
    <source>
        <dbReference type="Proteomes" id="UP000001414"/>
    </source>
</evidence>
<accession>Q89ZD6</accession>
<gene>
    <name evidence="2" type="ordered locus">BT_4441</name>
</gene>
<evidence type="ECO:0000313" key="2">
    <source>
        <dbReference type="EMBL" id="AAO79546.1"/>
    </source>
</evidence>
<dbReference type="Gene3D" id="3.80.10.10">
    <property type="entry name" value="Ribonuclease Inhibitor"/>
    <property type="match status" value="1"/>
</dbReference>
<dbReference type="InParanoid" id="Q89ZD6"/>
<dbReference type="Proteomes" id="UP000001414">
    <property type="component" value="Chromosome"/>
</dbReference>
<evidence type="ECO:0000256" key="1">
    <source>
        <dbReference type="SAM" id="Phobius"/>
    </source>
</evidence>
<keyword evidence="1" id="KW-1133">Transmembrane helix</keyword>
<dbReference type="EMBL" id="AE015928">
    <property type="protein sequence ID" value="AAO79546.1"/>
    <property type="molecule type" value="Genomic_DNA"/>
</dbReference>
<name>Q89ZD6_BACTN</name>
<dbReference type="InterPro" id="IPR026906">
    <property type="entry name" value="LRR_5"/>
</dbReference>
<dbReference type="AlphaFoldDB" id="Q89ZD6"/>
<proteinExistence type="predicted"/>